<dbReference type="CDD" id="cd06548">
    <property type="entry name" value="GH18_chitinase"/>
    <property type="match status" value="1"/>
</dbReference>
<dbReference type="Pfam" id="PF08329">
    <property type="entry name" value="ChitinaseA_N"/>
    <property type="match status" value="2"/>
</dbReference>
<dbReference type="InterPro" id="IPR001223">
    <property type="entry name" value="Glyco_hydro18_cat"/>
</dbReference>
<dbReference type="Gene3D" id="3.10.50.10">
    <property type="match status" value="1"/>
</dbReference>
<evidence type="ECO:0000256" key="5">
    <source>
        <dbReference type="ARBA" id="ARBA00023024"/>
    </source>
</evidence>
<evidence type="ECO:0000256" key="3">
    <source>
        <dbReference type="ARBA" id="ARBA00012729"/>
    </source>
</evidence>
<keyword evidence="7" id="KW-0119">Carbohydrate metabolism</keyword>
<evidence type="ECO:0000256" key="9">
    <source>
        <dbReference type="SAM" id="MobiDB-lite"/>
    </source>
</evidence>
<dbReference type="PANTHER" id="PTHR11177">
    <property type="entry name" value="CHITINASE"/>
    <property type="match status" value="1"/>
</dbReference>
<dbReference type="InterPro" id="IPR017853">
    <property type="entry name" value="GH"/>
</dbReference>
<feature type="domain" description="GH18" evidence="10">
    <location>
        <begin position="249"/>
        <end position="659"/>
    </location>
</feature>
<dbReference type="InterPro" id="IPR013540">
    <property type="entry name" value="ChitinaseA_N"/>
</dbReference>
<name>A0ABY9EBI8_9GAMM</name>
<dbReference type="SUPFAM" id="SSF51445">
    <property type="entry name" value="(Trans)glycosidases"/>
    <property type="match status" value="1"/>
</dbReference>
<keyword evidence="6 8" id="KW-0326">Glycosidase</keyword>
<evidence type="ECO:0000256" key="2">
    <source>
        <dbReference type="ARBA" id="ARBA00009121"/>
    </source>
</evidence>
<evidence type="ECO:0000256" key="4">
    <source>
        <dbReference type="ARBA" id="ARBA00022801"/>
    </source>
</evidence>
<dbReference type="SUPFAM" id="SSF54556">
    <property type="entry name" value="Chitinase insertion domain"/>
    <property type="match status" value="1"/>
</dbReference>
<sequence length="661" mass="70682">MSICSVNAWSAPGAPVIAWMPTEYTEGTAIPVNWNMWWGENGTSWVLTSNNSQVCAGDLTPNGNNAQMANCTISASAGTHQLQVVLSNAAGSSASAVKTVNVLSGNGTPPDPQPIPDPEFVEAPAKPVIAWMDTNQSAGDITVSWNMWWGVNGSSWTLESNGSEVCNNTLTVNGNNAQHGSCTVNFAKGSYDLQVLLTNAAGSTASDIKSISVGDAGGGVVGSSETPLPTDYSSPGLRRHKPYSNTTNSVVGAYFVEWGIYGRNYQPAQIPASNLTHLLYGFIPICGPNQSLQEANPSGYSALLQSCQGKQDFEVTVHDQYAALDKLYPGDNDAQDYKGVFNQLRRIKLANPDLVIVPSVGGWTLSDPFYYLDNAANRKVFVDSMVEFLKTYTFFDGVDIDWEYPGGGGANADLGKESDGETYVTLMQDLRIALDTLESETGRQYQLTSAVGVSPAKISQVDYAQASPYMDYIFAMSYDYYGAWSEDLGHHAGLYPTASAIHEGFSGDETVTNLLAAGVPAHKLAVGVAMYGRGWKGVSNMTSQDPFSGKGGGPISLTMNNGHWEAGVVDYFRIVQEMLGGDPNSSGVNGWSAGYDDSAKAPYVWKPSTGELITYENGKSAKTKAEYVRQRGLAGTFSWEIDADNGDILNAVHEGLGHPQE</sequence>
<dbReference type="SUPFAM" id="SSF81296">
    <property type="entry name" value="E set domains"/>
    <property type="match status" value="2"/>
</dbReference>
<dbReference type="InterPro" id="IPR029070">
    <property type="entry name" value="Chitinase_insertion_sf"/>
</dbReference>
<dbReference type="EC" id="3.2.1.14" evidence="3"/>
<dbReference type="GO" id="GO:0016787">
    <property type="term" value="F:hydrolase activity"/>
    <property type="evidence" value="ECO:0007669"/>
    <property type="project" value="UniProtKB-KW"/>
</dbReference>
<comment type="catalytic activity">
    <reaction evidence="1">
        <text>Random endo-hydrolysis of N-acetyl-beta-D-glucosaminide (1-&gt;4)-beta-linkages in chitin and chitodextrins.</text>
        <dbReference type="EC" id="3.2.1.14"/>
    </reaction>
</comment>
<dbReference type="Gene3D" id="2.60.40.10">
    <property type="entry name" value="Immunoglobulins"/>
    <property type="match status" value="2"/>
</dbReference>
<dbReference type="InterPro" id="IPR014756">
    <property type="entry name" value="Ig_E-set"/>
</dbReference>
<dbReference type="Gene3D" id="3.20.20.80">
    <property type="entry name" value="Glycosidases"/>
    <property type="match status" value="1"/>
</dbReference>
<evidence type="ECO:0000256" key="6">
    <source>
        <dbReference type="ARBA" id="ARBA00023295"/>
    </source>
</evidence>
<reference evidence="11 12" key="1">
    <citation type="submission" date="2022-05" db="EMBL/GenBank/DDBJ databases">
        <title>Microbulbifer sp. nov., isolated from sponge.</title>
        <authorList>
            <person name="Gao L."/>
        </authorList>
    </citation>
    <scope>NUCLEOTIDE SEQUENCE [LARGE SCALE GENOMIC DNA]</scope>
    <source>
        <strain evidence="11 12">MI-G</strain>
    </source>
</reference>
<evidence type="ECO:0000256" key="7">
    <source>
        <dbReference type="ARBA" id="ARBA00023326"/>
    </source>
</evidence>
<evidence type="ECO:0000313" key="12">
    <source>
        <dbReference type="Proteomes" id="UP001321520"/>
    </source>
</evidence>
<protein>
    <recommendedName>
        <fullName evidence="3">chitinase</fullName>
        <ecNumber evidence="3">3.2.1.14</ecNumber>
    </recommendedName>
</protein>
<dbReference type="PROSITE" id="PS01095">
    <property type="entry name" value="GH18_1"/>
    <property type="match status" value="1"/>
</dbReference>
<keyword evidence="4 8" id="KW-0378">Hydrolase</keyword>
<organism evidence="11 12">
    <name type="scientific">Microbulbifer spongiae</name>
    <dbReference type="NCBI Taxonomy" id="2944933"/>
    <lineage>
        <taxon>Bacteria</taxon>
        <taxon>Pseudomonadati</taxon>
        <taxon>Pseudomonadota</taxon>
        <taxon>Gammaproteobacteria</taxon>
        <taxon>Cellvibrionales</taxon>
        <taxon>Microbulbiferaceae</taxon>
        <taxon>Microbulbifer</taxon>
    </lineage>
</organism>
<accession>A0ABY9EBI8</accession>
<dbReference type="PROSITE" id="PS51910">
    <property type="entry name" value="GH18_2"/>
    <property type="match status" value="1"/>
</dbReference>
<comment type="similarity">
    <text evidence="2">Belongs to the glycosyl hydrolase 18 family. Chitinase class II subfamily.</text>
</comment>
<dbReference type="EMBL" id="CP098023">
    <property type="protein sequence ID" value="WKD48710.1"/>
    <property type="molecule type" value="Genomic_DNA"/>
</dbReference>
<dbReference type="PANTHER" id="PTHR11177:SF317">
    <property type="entry name" value="CHITINASE 12-RELATED"/>
    <property type="match status" value="1"/>
</dbReference>
<feature type="region of interest" description="Disordered" evidence="9">
    <location>
        <begin position="219"/>
        <end position="240"/>
    </location>
</feature>
<gene>
    <name evidence="11" type="ORF">M8T91_12415</name>
</gene>
<dbReference type="RefSeq" id="WP_301414479.1">
    <property type="nucleotide sequence ID" value="NZ_CP098023.1"/>
</dbReference>
<evidence type="ECO:0000256" key="1">
    <source>
        <dbReference type="ARBA" id="ARBA00000822"/>
    </source>
</evidence>
<keyword evidence="7" id="KW-0624">Polysaccharide degradation</keyword>
<dbReference type="InterPro" id="IPR050314">
    <property type="entry name" value="Glycosyl_Hydrlase_18"/>
</dbReference>
<evidence type="ECO:0000256" key="8">
    <source>
        <dbReference type="RuleBase" id="RU000489"/>
    </source>
</evidence>
<dbReference type="InterPro" id="IPR001579">
    <property type="entry name" value="Glyco_hydro_18_chit_AS"/>
</dbReference>
<keyword evidence="12" id="KW-1185">Reference proteome</keyword>
<dbReference type="InterPro" id="IPR013783">
    <property type="entry name" value="Ig-like_fold"/>
</dbReference>
<evidence type="ECO:0000313" key="11">
    <source>
        <dbReference type="EMBL" id="WKD48710.1"/>
    </source>
</evidence>
<dbReference type="SMART" id="SM00636">
    <property type="entry name" value="Glyco_18"/>
    <property type="match status" value="1"/>
</dbReference>
<evidence type="ECO:0000259" key="10">
    <source>
        <dbReference type="PROSITE" id="PS51910"/>
    </source>
</evidence>
<proteinExistence type="inferred from homology"/>
<dbReference type="InterPro" id="IPR011583">
    <property type="entry name" value="Chitinase_II/V-like_cat"/>
</dbReference>
<dbReference type="Proteomes" id="UP001321520">
    <property type="component" value="Chromosome"/>
</dbReference>
<dbReference type="Pfam" id="PF00704">
    <property type="entry name" value="Glyco_hydro_18"/>
    <property type="match status" value="1"/>
</dbReference>
<keyword evidence="5" id="KW-0146">Chitin degradation</keyword>